<dbReference type="EMBL" id="BA000058">
    <property type="protein sequence ID" value="BAO04895.1"/>
    <property type="molecule type" value="Genomic_DNA"/>
</dbReference>
<protein>
    <submittedName>
        <fullName evidence="1">DNA-directed RNA polymerase</fullName>
    </submittedName>
</protein>
<dbReference type="HOGENOM" id="CLU_1624245_0_0_9"/>
<reference evidence="1" key="1">
    <citation type="submission" date="2013-10" db="EMBL/GenBank/DDBJ databases">
        <title>Draft genome sequence of Clostridium botulinum type B strain Osaka05.</title>
        <authorList>
            <person name="Sakaguchi Y."/>
            <person name="Hosomi K."/>
            <person name="Uchiyama J."/>
            <person name="Ogura Y."/>
            <person name="Sakaguchi M."/>
            <person name="Kohda T."/>
            <person name="Mukamoto M."/>
            <person name="Misawa N."/>
            <person name="Matsuzaki S."/>
            <person name="Hayashi T."/>
            <person name="Kozaki S."/>
        </authorList>
    </citation>
    <scope>NUCLEOTIDE SEQUENCE</scope>
    <source>
        <strain evidence="1">Osaka05</strain>
    </source>
</reference>
<keyword evidence="1" id="KW-0804">Transcription</keyword>
<keyword evidence="1" id="KW-0240">DNA-directed RNA polymerase</keyword>
<proteinExistence type="predicted"/>
<sequence>MIEMSKYSGNNNLNDIFYEIVTIMLADEPDEAIDLKKLLYYQNEKNKDGNLIYVNPYEKDIVYKDLYNENIYQYDYIFDIQKETKNIVNIHFAGLGIDNPNHYIEDDYFMVDIYVHKDMEAIEVDGKRIGRSIEILNKVRKLLDGEKMQKGATCLELQGVRGN</sequence>
<dbReference type="Proteomes" id="UP000054164">
    <property type="component" value="Unassembled WGS sequence"/>
</dbReference>
<name>A0A060N5R0_CLOBO</name>
<gene>
    <name evidence="1" type="ORF">CBO05P1_176</name>
</gene>
<organism evidence="1">
    <name type="scientific">Clostridium botulinum B str. Osaka05</name>
    <dbReference type="NCBI Taxonomy" id="1407017"/>
    <lineage>
        <taxon>Bacteria</taxon>
        <taxon>Bacillati</taxon>
        <taxon>Bacillota</taxon>
        <taxon>Clostridia</taxon>
        <taxon>Eubacteriales</taxon>
        <taxon>Clostridiaceae</taxon>
        <taxon>Clostridium</taxon>
    </lineage>
</organism>
<evidence type="ECO:0000313" key="1">
    <source>
        <dbReference type="EMBL" id="BAO04895.1"/>
    </source>
</evidence>
<dbReference type="GO" id="GO:0000428">
    <property type="term" value="C:DNA-directed RNA polymerase complex"/>
    <property type="evidence" value="ECO:0007669"/>
    <property type="project" value="UniProtKB-KW"/>
</dbReference>
<accession>A0A060N5R0</accession>
<dbReference type="AlphaFoldDB" id="A0A060N5R0"/>